<protein>
    <submittedName>
        <fullName evidence="1">Uncharacterized protein</fullName>
    </submittedName>
</protein>
<comment type="caution">
    <text evidence="1">The sequence shown here is derived from an EMBL/GenBank/DDBJ whole genome shotgun (WGS) entry which is preliminary data.</text>
</comment>
<evidence type="ECO:0000313" key="1">
    <source>
        <dbReference type="EMBL" id="NIJ12414.1"/>
    </source>
</evidence>
<name>A0A7X5ZR19_9PSEU</name>
<reference evidence="1 2" key="1">
    <citation type="submission" date="2020-03" db="EMBL/GenBank/DDBJ databases">
        <title>Sequencing the genomes of 1000 actinobacteria strains.</title>
        <authorList>
            <person name="Klenk H.-P."/>
        </authorList>
    </citation>
    <scope>NUCLEOTIDE SEQUENCE [LARGE SCALE GENOMIC DNA]</scope>
    <source>
        <strain evidence="1 2">DSM 45685</strain>
    </source>
</reference>
<sequence length="361" mass="39976">MDAFSRSDLDLLTQQEDPPCVSLYLPTHPVRTRNQEDPIRLKNLLARAEQELVEGGTRAPQAREILRPGRELVEVEDFWLYQDSGLALYLRPGWWTRYRLPIRFDERVVVSDRFHVTPLLPMLTGQGHFFVLALSEKHARLLSCTRTGTAEVMVPGLPQGVAEALPYDEPQQVRGHHLGSRVGAKVRTIMHRQGIGAEVEKERLERYVRAVHDAVRPVLRGRHEPLVLAGVDYIRSAYRQVADYPELLRDGVAGSPDRVPDDELRARAWDAVSPVLTRQQDEAAAGYRAALGTGLASNDPEEVASAAEAGRVAVLFLSEEATADERLQPTAVQTLRTGGTVYAPADAGVPDGTGVAAVFRY</sequence>
<accession>A0A7X5ZR19</accession>
<keyword evidence="2" id="KW-1185">Reference proteome</keyword>
<dbReference type="InterPro" id="IPR041289">
    <property type="entry name" value="Bact_RF_family3"/>
</dbReference>
<dbReference type="Pfam" id="PF18845">
    <property type="entry name" value="baeRF_family3"/>
    <property type="match status" value="1"/>
</dbReference>
<dbReference type="EMBL" id="JAAOYM010000001">
    <property type="protein sequence ID" value="NIJ12414.1"/>
    <property type="molecule type" value="Genomic_DNA"/>
</dbReference>
<proteinExistence type="predicted"/>
<dbReference type="RefSeq" id="WP_167171135.1">
    <property type="nucleotide sequence ID" value="NZ_JAAOYM010000001.1"/>
</dbReference>
<dbReference type="Proteomes" id="UP000545493">
    <property type="component" value="Unassembled WGS sequence"/>
</dbReference>
<organism evidence="1 2">
    <name type="scientific">Saccharomonospora amisosensis</name>
    <dbReference type="NCBI Taxonomy" id="1128677"/>
    <lineage>
        <taxon>Bacteria</taxon>
        <taxon>Bacillati</taxon>
        <taxon>Actinomycetota</taxon>
        <taxon>Actinomycetes</taxon>
        <taxon>Pseudonocardiales</taxon>
        <taxon>Pseudonocardiaceae</taxon>
        <taxon>Saccharomonospora</taxon>
    </lineage>
</organism>
<evidence type="ECO:0000313" key="2">
    <source>
        <dbReference type="Proteomes" id="UP000545493"/>
    </source>
</evidence>
<gene>
    <name evidence="1" type="ORF">FHU38_002758</name>
</gene>
<dbReference type="AlphaFoldDB" id="A0A7X5ZR19"/>